<dbReference type="AlphaFoldDB" id="A0A1X7FAG2"/>
<keyword evidence="2" id="KW-1185">Reference proteome</keyword>
<evidence type="ECO:0008006" key="3">
    <source>
        <dbReference type="Google" id="ProtNLM"/>
    </source>
</evidence>
<dbReference type="SUPFAM" id="SSF46785">
    <property type="entry name" value="Winged helix' DNA-binding domain"/>
    <property type="match status" value="1"/>
</dbReference>
<dbReference type="Pfam" id="PF25212">
    <property type="entry name" value="HVO_A0114"/>
    <property type="match status" value="1"/>
</dbReference>
<dbReference type="STRING" id="464029.SAMN02982989_2591"/>
<dbReference type="InterPro" id="IPR036390">
    <property type="entry name" value="WH_DNA-bd_sf"/>
</dbReference>
<evidence type="ECO:0000313" key="1">
    <source>
        <dbReference type="EMBL" id="SMF48870.1"/>
    </source>
</evidence>
<dbReference type="EMBL" id="FXAF01000006">
    <property type="protein sequence ID" value="SMF48870.1"/>
    <property type="molecule type" value="Genomic_DNA"/>
</dbReference>
<dbReference type="InterPro" id="IPR036388">
    <property type="entry name" value="WH-like_DNA-bd_sf"/>
</dbReference>
<gene>
    <name evidence="1" type="ORF">SAMN02982989_2591</name>
</gene>
<dbReference type="Gene3D" id="1.10.10.10">
    <property type="entry name" value="Winged helix-like DNA-binding domain superfamily/Winged helix DNA-binding domain"/>
    <property type="match status" value="1"/>
</dbReference>
<reference evidence="2" key="1">
    <citation type="submission" date="2017-04" db="EMBL/GenBank/DDBJ databases">
        <authorList>
            <person name="Varghese N."/>
            <person name="Submissions S."/>
        </authorList>
    </citation>
    <scope>NUCLEOTIDE SEQUENCE [LARGE SCALE GENOMIC DNA]</scope>
    <source>
        <strain evidence="2">B4P</strain>
    </source>
</reference>
<evidence type="ECO:0000313" key="2">
    <source>
        <dbReference type="Proteomes" id="UP000192903"/>
    </source>
</evidence>
<protein>
    <recommendedName>
        <fullName evidence="3">HTH marR-type domain-containing protein</fullName>
    </recommendedName>
</protein>
<name>A0A1X7FAG2_9HYPH</name>
<accession>A0A1X7FAG2</accession>
<dbReference type="RefSeq" id="WP_085422752.1">
    <property type="nucleotide sequence ID" value="NZ_FXAF01000006.1"/>
</dbReference>
<dbReference type="Proteomes" id="UP000192903">
    <property type="component" value="Unassembled WGS sequence"/>
</dbReference>
<dbReference type="OrthoDB" id="7471569at2"/>
<organism evidence="1 2">
    <name type="scientific">Xaviernesmea oryzae</name>
    <dbReference type="NCBI Taxonomy" id="464029"/>
    <lineage>
        <taxon>Bacteria</taxon>
        <taxon>Pseudomonadati</taxon>
        <taxon>Pseudomonadota</taxon>
        <taxon>Alphaproteobacteria</taxon>
        <taxon>Hyphomicrobiales</taxon>
        <taxon>Rhizobiaceae</taxon>
        <taxon>Rhizobium/Agrobacterium group</taxon>
        <taxon>Xaviernesmea</taxon>
    </lineage>
</organism>
<proteinExistence type="predicted"/>
<sequence>MSEVKLHATGMDQFFESAVEAARRIDAGDLREQPADLAFESMDLLLKVLTPNRWRLLRALKASGSSSIRHLAQSLRRDYRGVHADVAALIEAGLIEKTPDNAIFVPWDRITAEMAITEAA</sequence>